<dbReference type="Proteomes" id="UP001054801">
    <property type="component" value="Chromosome"/>
</dbReference>
<evidence type="ECO:0000256" key="6">
    <source>
        <dbReference type="ARBA" id="ARBA00020337"/>
    </source>
</evidence>
<evidence type="ECO:0000259" key="9">
    <source>
        <dbReference type="Pfam" id="PF01182"/>
    </source>
</evidence>
<dbReference type="Gene3D" id="3.40.50.1360">
    <property type="match status" value="1"/>
</dbReference>
<evidence type="ECO:0000256" key="4">
    <source>
        <dbReference type="ARBA" id="ARBA00010662"/>
    </source>
</evidence>
<evidence type="ECO:0000256" key="2">
    <source>
        <dbReference type="ARBA" id="ARBA00002681"/>
    </source>
</evidence>
<dbReference type="InterPro" id="IPR005900">
    <property type="entry name" value="6-phosphogluconolactonase_DevB"/>
</dbReference>
<evidence type="ECO:0000313" key="10">
    <source>
        <dbReference type="EMBL" id="UJS23344.1"/>
    </source>
</evidence>
<feature type="compositionally biased region" description="Basic and acidic residues" evidence="8">
    <location>
        <begin position="150"/>
        <end position="166"/>
    </location>
</feature>
<gene>
    <name evidence="7 10" type="primary">pgl</name>
    <name evidence="10" type="ORF">L2Y54_15530</name>
</gene>
<dbReference type="GO" id="GO:0017057">
    <property type="term" value="F:6-phosphogluconolactonase activity"/>
    <property type="evidence" value="ECO:0007669"/>
    <property type="project" value="UniProtKB-EC"/>
</dbReference>
<evidence type="ECO:0000256" key="3">
    <source>
        <dbReference type="ARBA" id="ARBA00004961"/>
    </source>
</evidence>
<name>A0ABY3SW35_9GAMM</name>
<evidence type="ECO:0000256" key="1">
    <source>
        <dbReference type="ARBA" id="ARBA00000832"/>
    </source>
</evidence>
<dbReference type="PANTHER" id="PTHR11054">
    <property type="entry name" value="6-PHOSPHOGLUCONOLACTONASE"/>
    <property type="match status" value="1"/>
</dbReference>
<sequence>MLPSDTQVLVDAEAVAQRACEWLAAAAAVAIRERGVFRLVLAGGSTPQRAYDLLADTLQDWDKWEIFWGDERCLPVEDGERNSRMSLPTARRFPIPAELGAEAAAVVYAQTIREKLPFDVVMLGMGEDGHTASLFPGDPSPQPLSLKGRGAKDKESLAPPRPLRERGLGGEGLTVAVFDAPKPPPERVSLSVSALQACRQQLVLVTGAGKVDALAQWRSCVLLPIALAVREDACLLVDASAYGQ</sequence>
<reference evidence="10" key="1">
    <citation type="journal article" date="2022" name="Microorganisms">
        <title>Two New Species of Filamentous Sulfur Bacteria of the Genus Thiothrix, Thiothrix winogradskyi sp. nov. and 'Candidatus Thiothrix sulfatifontis' sp. nov.</title>
        <authorList>
            <person name="Ravin N.V."/>
            <person name="Rossetti S."/>
            <person name="Beletsky A.V."/>
            <person name="Kadnikov V.V."/>
            <person name="Rudenko T.S."/>
            <person name="Smolyakov D.D."/>
            <person name="Moskvitina M.I."/>
            <person name="Gureeva M.V."/>
            <person name="Mardanov A.V."/>
            <person name="Grabovich M.Y."/>
        </authorList>
    </citation>
    <scope>NUCLEOTIDE SEQUENCE</scope>
    <source>
        <strain evidence="10">CT3</strain>
    </source>
</reference>
<dbReference type="InterPro" id="IPR037171">
    <property type="entry name" value="NagB/RpiA_transferase-like"/>
</dbReference>
<dbReference type="CDD" id="cd01400">
    <property type="entry name" value="6PGL"/>
    <property type="match status" value="1"/>
</dbReference>
<evidence type="ECO:0000256" key="5">
    <source>
        <dbReference type="ARBA" id="ARBA00013198"/>
    </source>
</evidence>
<evidence type="ECO:0000256" key="7">
    <source>
        <dbReference type="RuleBase" id="RU365095"/>
    </source>
</evidence>
<comment type="catalytic activity">
    <reaction evidence="1 7">
        <text>6-phospho-D-glucono-1,5-lactone + H2O = 6-phospho-D-gluconate + H(+)</text>
        <dbReference type="Rhea" id="RHEA:12556"/>
        <dbReference type="ChEBI" id="CHEBI:15377"/>
        <dbReference type="ChEBI" id="CHEBI:15378"/>
        <dbReference type="ChEBI" id="CHEBI:57955"/>
        <dbReference type="ChEBI" id="CHEBI:58759"/>
        <dbReference type="EC" id="3.1.1.31"/>
    </reaction>
</comment>
<keyword evidence="7 10" id="KW-0378">Hydrolase</keyword>
<feature type="domain" description="Glucosamine/galactosamine-6-phosphate isomerase" evidence="9">
    <location>
        <begin position="11"/>
        <end position="228"/>
    </location>
</feature>
<dbReference type="NCBIfam" id="TIGR01198">
    <property type="entry name" value="pgl"/>
    <property type="match status" value="1"/>
</dbReference>
<dbReference type="SUPFAM" id="SSF100950">
    <property type="entry name" value="NagB/RpiA/CoA transferase-like"/>
    <property type="match status" value="1"/>
</dbReference>
<proteinExistence type="inferred from homology"/>
<comment type="similarity">
    <text evidence="4 7">Belongs to the glucosamine/galactosamine-6-phosphate isomerase family. 6-phosphogluconolactonase subfamily.</text>
</comment>
<evidence type="ECO:0000313" key="11">
    <source>
        <dbReference type="Proteomes" id="UP001054801"/>
    </source>
</evidence>
<accession>A0ABY3SW35</accession>
<dbReference type="InterPro" id="IPR006148">
    <property type="entry name" value="Glc/Gal-6P_isomerase"/>
</dbReference>
<dbReference type="EC" id="3.1.1.31" evidence="5 7"/>
<dbReference type="InterPro" id="IPR039104">
    <property type="entry name" value="6PGL"/>
</dbReference>
<dbReference type="RefSeq" id="WP_236497358.1">
    <property type="nucleotide sequence ID" value="NZ_CP091244.1"/>
</dbReference>
<organism evidence="10 11">
    <name type="scientific">Thiothrix winogradskyi</name>
    <dbReference type="NCBI Taxonomy" id="96472"/>
    <lineage>
        <taxon>Bacteria</taxon>
        <taxon>Pseudomonadati</taxon>
        <taxon>Pseudomonadota</taxon>
        <taxon>Gammaproteobacteria</taxon>
        <taxon>Thiotrichales</taxon>
        <taxon>Thiotrichaceae</taxon>
        <taxon>Thiothrix</taxon>
    </lineage>
</organism>
<feature type="region of interest" description="Disordered" evidence="8">
    <location>
        <begin position="132"/>
        <end position="166"/>
    </location>
</feature>
<comment type="function">
    <text evidence="2 7">Hydrolysis of 6-phosphogluconolactone to 6-phosphogluconate.</text>
</comment>
<dbReference type="EMBL" id="CP091244">
    <property type="protein sequence ID" value="UJS23344.1"/>
    <property type="molecule type" value="Genomic_DNA"/>
</dbReference>
<protein>
    <recommendedName>
        <fullName evidence="6 7">6-phosphogluconolactonase</fullName>
        <shortName evidence="7">6PGL</shortName>
        <ecNumber evidence="5 7">3.1.1.31</ecNumber>
    </recommendedName>
</protein>
<dbReference type="PANTHER" id="PTHR11054:SF0">
    <property type="entry name" value="6-PHOSPHOGLUCONOLACTONASE"/>
    <property type="match status" value="1"/>
</dbReference>
<keyword evidence="11" id="KW-1185">Reference proteome</keyword>
<evidence type="ECO:0000256" key="8">
    <source>
        <dbReference type="SAM" id="MobiDB-lite"/>
    </source>
</evidence>
<dbReference type="Pfam" id="PF01182">
    <property type="entry name" value="Glucosamine_iso"/>
    <property type="match status" value="1"/>
</dbReference>
<comment type="pathway">
    <text evidence="3 7">Carbohydrate degradation; pentose phosphate pathway; D-ribulose 5-phosphate from D-glucose 6-phosphate (oxidative stage): step 2/3.</text>
</comment>